<dbReference type="Gene3D" id="3.40.980.10">
    <property type="entry name" value="MoaB/Mog-like domain"/>
    <property type="match status" value="1"/>
</dbReference>
<dbReference type="PANTHER" id="PTHR10192:SF5">
    <property type="entry name" value="GEPHYRIN"/>
    <property type="match status" value="1"/>
</dbReference>
<keyword evidence="4" id="KW-0479">Metal-binding</keyword>
<proteinExistence type="inferred from homology"/>
<keyword evidence="4" id="KW-0501">Molybdenum cofactor biosynthesis</keyword>
<evidence type="ECO:0000259" key="5">
    <source>
        <dbReference type="SMART" id="SM00852"/>
    </source>
</evidence>
<evidence type="ECO:0000256" key="3">
    <source>
        <dbReference type="ARBA" id="ARBA00047317"/>
    </source>
</evidence>
<comment type="pathway">
    <text evidence="4">Cofactor biosynthesis; molybdopterin biosynthesis.</text>
</comment>
<gene>
    <name evidence="6" type="ORF">LU635_09505</name>
</gene>
<dbReference type="Proteomes" id="UP001139344">
    <property type="component" value="Unassembled WGS sequence"/>
</dbReference>
<keyword evidence="4" id="KW-0500">Molybdenum</keyword>
<dbReference type="Pfam" id="PF00994">
    <property type="entry name" value="MoCF_biosynth"/>
    <property type="match status" value="1"/>
</dbReference>
<dbReference type="Pfam" id="PF03453">
    <property type="entry name" value="MoeA_N"/>
    <property type="match status" value="1"/>
</dbReference>
<dbReference type="InterPro" id="IPR036688">
    <property type="entry name" value="MoeA_C_domain_IV_sf"/>
</dbReference>
<sequence length="394" mass="44083">MISYTEAHKIVIETVKDFGETQVHIMDSIGRVLSEDILADRDFPPFNRSTKDGIAVNAEHVKINNPLRIEGVCAAGDPQKKLQDPAHCLEIMTGAVLPLNCDAVIMYEEVDIENGKARISSSPKPEQNIHRKGSDQQKDELILEKGEQISSQNIGILASVGKESLRVKKLPKVAIISTGNELVPIDQVPEIHQIRTSNSYTLQALLKQLNIESELMHIPDEKKILEKRIREALQDFDVLVLSGGVSKGKYDYLPEIFEKLSVQKKFHRVAQQPGKPFWFGIHQEYKTHIFAFPGNPVSTYVNFHIYFNDWMDACLGQSSKKYEIRMNDEVENPTDLTKFLLVSANHEKAVLTGDLVNGNGSGDLVSLSKASGVIKVDKQSAFKVGSVFSYIPFR</sequence>
<dbReference type="Gene3D" id="2.40.340.10">
    <property type="entry name" value="MoeA, C-terminal, domain IV"/>
    <property type="match status" value="1"/>
</dbReference>
<evidence type="ECO:0000313" key="7">
    <source>
        <dbReference type="Proteomes" id="UP001139344"/>
    </source>
</evidence>
<dbReference type="Gene3D" id="3.90.105.10">
    <property type="entry name" value="Molybdopterin biosynthesis moea protein, domain 2"/>
    <property type="match status" value="1"/>
</dbReference>
<dbReference type="InterPro" id="IPR001453">
    <property type="entry name" value="MoaB/Mog_dom"/>
</dbReference>
<dbReference type="GO" id="GO:0046872">
    <property type="term" value="F:metal ion binding"/>
    <property type="evidence" value="ECO:0007669"/>
    <property type="project" value="UniProtKB-UniRule"/>
</dbReference>
<dbReference type="CDD" id="cd00887">
    <property type="entry name" value="MoeA"/>
    <property type="match status" value="1"/>
</dbReference>
<name>A0A9X1UWX5_9FLAO</name>
<evidence type="ECO:0000313" key="6">
    <source>
        <dbReference type="EMBL" id="MCG9971870.1"/>
    </source>
</evidence>
<keyword evidence="7" id="KW-1185">Reference proteome</keyword>
<feature type="domain" description="MoaB/Mog" evidence="5">
    <location>
        <begin position="174"/>
        <end position="314"/>
    </location>
</feature>
<evidence type="ECO:0000256" key="4">
    <source>
        <dbReference type="RuleBase" id="RU365090"/>
    </source>
</evidence>
<dbReference type="NCBIfam" id="TIGR00177">
    <property type="entry name" value="molyb_syn"/>
    <property type="match status" value="1"/>
</dbReference>
<dbReference type="PANTHER" id="PTHR10192">
    <property type="entry name" value="MOLYBDOPTERIN BIOSYNTHESIS PROTEIN"/>
    <property type="match status" value="1"/>
</dbReference>
<accession>A0A9X1UWX5</accession>
<evidence type="ECO:0000256" key="2">
    <source>
        <dbReference type="ARBA" id="ARBA00010763"/>
    </source>
</evidence>
<dbReference type="GO" id="GO:0006777">
    <property type="term" value="P:Mo-molybdopterin cofactor biosynthetic process"/>
    <property type="evidence" value="ECO:0007669"/>
    <property type="project" value="UniProtKB-UniRule"/>
</dbReference>
<reference evidence="6" key="1">
    <citation type="submission" date="2021-12" db="EMBL/GenBank/DDBJ databases">
        <title>Description of Gramella crocea sp. nov., a new bacterium isolated from activated sludge.</title>
        <authorList>
            <person name="Zhang X."/>
        </authorList>
    </citation>
    <scope>NUCLEOTIDE SEQUENCE</scope>
    <source>
        <strain evidence="6">YB25</strain>
    </source>
</reference>
<comment type="catalytic activity">
    <reaction evidence="3">
        <text>adenylyl-molybdopterin + molybdate = Mo-molybdopterin + AMP + H(+)</text>
        <dbReference type="Rhea" id="RHEA:35047"/>
        <dbReference type="ChEBI" id="CHEBI:15378"/>
        <dbReference type="ChEBI" id="CHEBI:36264"/>
        <dbReference type="ChEBI" id="CHEBI:62727"/>
        <dbReference type="ChEBI" id="CHEBI:71302"/>
        <dbReference type="ChEBI" id="CHEBI:456215"/>
        <dbReference type="EC" id="2.10.1.1"/>
    </reaction>
</comment>
<dbReference type="EC" id="2.10.1.1" evidence="4"/>
<dbReference type="Gene3D" id="2.170.190.11">
    <property type="entry name" value="Molybdopterin biosynthesis moea protein, domain 3"/>
    <property type="match status" value="1"/>
</dbReference>
<dbReference type="GO" id="GO:0005829">
    <property type="term" value="C:cytosol"/>
    <property type="evidence" value="ECO:0007669"/>
    <property type="project" value="TreeGrafter"/>
</dbReference>
<comment type="function">
    <text evidence="1 4">Catalyzes the insertion of molybdate into adenylated molybdopterin with the concomitant release of AMP.</text>
</comment>
<dbReference type="InterPro" id="IPR036425">
    <property type="entry name" value="MoaB/Mog-like_dom_sf"/>
</dbReference>
<dbReference type="EMBL" id="JAJSON010000020">
    <property type="protein sequence ID" value="MCG9971870.1"/>
    <property type="molecule type" value="Genomic_DNA"/>
</dbReference>
<dbReference type="InterPro" id="IPR038987">
    <property type="entry name" value="MoeA-like"/>
</dbReference>
<protein>
    <recommendedName>
        <fullName evidence="4">Molybdopterin molybdenumtransferase</fullName>
        <ecNumber evidence="4">2.10.1.1</ecNumber>
    </recommendedName>
</protein>
<dbReference type="SUPFAM" id="SSF53218">
    <property type="entry name" value="Molybdenum cofactor biosynthesis proteins"/>
    <property type="match status" value="1"/>
</dbReference>
<dbReference type="AlphaFoldDB" id="A0A9X1UWX5"/>
<keyword evidence="4" id="KW-0808">Transferase</keyword>
<dbReference type="InterPro" id="IPR005110">
    <property type="entry name" value="MoeA_linker/N"/>
</dbReference>
<dbReference type="SMART" id="SM00852">
    <property type="entry name" value="MoCF_biosynth"/>
    <property type="match status" value="1"/>
</dbReference>
<dbReference type="RefSeq" id="WP_240098524.1">
    <property type="nucleotide sequence ID" value="NZ_JAJSON010000020.1"/>
</dbReference>
<dbReference type="InterPro" id="IPR036135">
    <property type="entry name" value="MoeA_linker/N_sf"/>
</dbReference>
<evidence type="ECO:0000256" key="1">
    <source>
        <dbReference type="ARBA" id="ARBA00002901"/>
    </source>
</evidence>
<keyword evidence="4" id="KW-0460">Magnesium</keyword>
<comment type="caution">
    <text evidence="6">The sequence shown here is derived from an EMBL/GenBank/DDBJ whole genome shotgun (WGS) entry which is preliminary data.</text>
</comment>
<comment type="cofactor">
    <cofactor evidence="4">
        <name>Mg(2+)</name>
        <dbReference type="ChEBI" id="CHEBI:18420"/>
    </cofactor>
</comment>
<comment type="similarity">
    <text evidence="2 4">Belongs to the MoeA family.</text>
</comment>
<organism evidence="6 7">
    <name type="scientific">Christiangramia crocea</name>
    <dbReference type="NCBI Taxonomy" id="2904124"/>
    <lineage>
        <taxon>Bacteria</taxon>
        <taxon>Pseudomonadati</taxon>
        <taxon>Bacteroidota</taxon>
        <taxon>Flavobacteriia</taxon>
        <taxon>Flavobacteriales</taxon>
        <taxon>Flavobacteriaceae</taxon>
        <taxon>Christiangramia</taxon>
    </lineage>
</organism>
<dbReference type="GO" id="GO:0061599">
    <property type="term" value="F:molybdopterin molybdotransferase activity"/>
    <property type="evidence" value="ECO:0007669"/>
    <property type="project" value="UniProtKB-UniRule"/>
</dbReference>
<dbReference type="SUPFAM" id="SSF63882">
    <property type="entry name" value="MoeA N-terminal region -like"/>
    <property type="match status" value="1"/>
</dbReference>